<name>A0A2T7D0G9_9POAL</name>
<dbReference type="EMBL" id="CM009755">
    <property type="protein sequence ID" value="PUZ49054.1"/>
    <property type="molecule type" value="Genomic_DNA"/>
</dbReference>
<dbReference type="Gramene" id="PUZ49054">
    <property type="protein sequence ID" value="PUZ49054"/>
    <property type="gene ID" value="GQ55_7G295300"/>
</dbReference>
<accession>A0A2T7D0G9</accession>
<evidence type="ECO:0000313" key="1">
    <source>
        <dbReference type="EMBL" id="PUZ49054.1"/>
    </source>
</evidence>
<keyword evidence="2" id="KW-1185">Reference proteome</keyword>
<organism evidence="1 2">
    <name type="scientific">Panicum hallii var. hallii</name>
    <dbReference type="NCBI Taxonomy" id="1504633"/>
    <lineage>
        <taxon>Eukaryota</taxon>
        <taxon>Viridiplantae</taxon>
        <taxon>Streptophyta</taxon>
        <taxon>Embryophyta</taxon>
        <taxon>Tracheophyta</taxon>
        <taxon>Spermatophyta</taxon>
        <taxon>Magnoliopsida</taxon>
        <taxon>Liliopsida</taxon>
        <taxon>Poales</taxon>
        <taxon>Poaceae</taxon>
        <taxon>PACMAD clade</taxon>
        <taxon>Panicoideae</taxon>
        <taxon>Panicodae</taxon>
        <taxon>Paniceae</taxon>
        <taxon>Panicinae</taxon>
        <taxon>Panicum</taxon>
        <taxon>Panicum sect. Panicum</taxon>
    </lineage>
</organism>
<gene>
    <name evidence="1" type="ORF">GQ55_7G295300</name>
</gene>
<dbReference type="OrthoDB" id="688187at2759"/>
<evidence type="ECO:0000313" key="2">
    <source>
        <dbReference type="Proteomes" id="UP000244336"/>
    </source>
</evidence>
<dbReference type="Proteomes" id="UP000244336">
    <property type="component" value="Chromosome 7"/>
</dbReference>
<sequence>MEQVWDRMENWTQSIIKKPAQGMEVMDWWEKKLAHLSKKARRLKAALMIHGAWNIWKARNKRVFEKKTMTPLEVMQEIKAEMQCRNMACGRPELSSFND</sequence>
<protein>
    <submittedName>
        <fullName evidence="1">Uncharacterized protein</fullName>
    </submittedName>
</protein>
<reference evidence="1 2" key="1">
    <citation type="submission" date="2018-04" db="EMBL/GenBank/DDBJ databases">
        <title>WGS assembly of Panicum hallii var. hallii HAL2.</title>
        <authorList>
            <person name="Lovell J."/>
            <person name="Jenkins J."/>
            <person name="Lowry D."/>
            <person name="Mamidi S."/>
            <person name="Sreedasyam A."/>
            <person name="Weng X."/>
            <person name="Barry K."/>
            <person name="Bonette J."/>
            <person name="Campitelli B."/>
            <person name="Daum C."/>
            <person name="Gordon S."/>
            <person name="Gould B."/>
            <person name="Lipzen A."/>
            <person name="MacQueen A."/>
            <person name="Palacio-Mejia J."/>
            <person name="Plott C."/>
            <person name="Shakirov E."/>
            <person name="Shu S."/>
            <person name="Yoshinaga Y."/>
            <person name="Zane M."/>
            <person name="Rokhsar D."/>
            <person name="Grimwood J."/>
            <person name="Schmutz J."/>
            <person name="Juenger T."/>
        </authorList>
    </citation>
    <scope>NUCLEOTIDE SEQUENCE [LARGE SCALE GENOMIC DNA]</scope>
    <source>
        <strain evidence="2">cv. HAL2</strain>
    </source>
</reference>
<dbReference type="AlphaFoldDB" id="A0A2T7D0G9"/>
<proteinExistence type="predicted"/>